<name>A0AAQ4E183_AMBAM</name>
<evidence type="ECO:0000313" key="2">
    <source>
        <dbReference type="Proteomes" id="UP001321473"/>
    </source>
</evidence>
<protein>
    <submittedName>
        <fullName evidence="1">Uncharacterized protein</fullName>
    </submittedName>
</protein>
<reference evidence="1 2" key="1">
    <citation type="journal article" date="2023" name="Arcadia Sci">
        <title>De novo assembly of a long-read Amblyomma americanum tick genome.</title>
        <authorList>
            <person name="Chou S."/>
            <person name="Poskanzer K.E."/>
            <person name="Rollins M."/>
            <person name="Thuy-Boun P.S."/>
        </authorList>
    </citation>
    <scope>NUCLEOTIDE SEQUENCE [LARGE SCALE GENOMIC DNA]</scope>
    <source>
        <strain evidence="1">F_SG_1</strain>
        <tissue evidence="1">Salivary glands</tissue>
    </source>
</reference>
<evidence type="ECO:0000313" key="1">
    <source>
        <dbReference type="EMBL" id="KAK8768473.1"/>
    </source>
</evidence>
<organism evidence="1 2">
    <name type="scientific">Amblyomma americanum</name>
    <name type="common">Lone star tick</name>
    <dbReference type="NCBI Taxonomy" id="6943"/>
    <lineage>
        <taxon>Eukaryota</taxon>
        <taxon>Metazoa</taxon>
        <taxon>Ecdysozoa</taxon>
        <taxon>Arthropoda</taxon>
        <taxon>Chelicerata</taxon>
        <taxon>Arachnida</taxon>
        <taxon>Acari</taxon>
        <taxon>Parasitiformes</taxon>
        <taxon>Ixodida</taxon>
        <taxon>Ixodoidea</taxon>
        <taxon>Ixodidae</taxon>
        <taxon>Amblyomminae</taxon>
        <taxon>Amblyomma</taxon>
    </lineage>
</organism>
<dbReference type="EMBL" id="JARKHS020023885">
    <property type="protein sequence ID" value="KAK8768473.1"/>
    <property type="molecule type" value="Genomic_DNA"/>
</dbReference>
<sequence length="96" mass="10602">MLNLSRCSAYSSEETRTRIYECKARDRLQPKHPRGTLSVLQADKSEVPFMPCWLTSLHADAISCGSSKVTGAVKSWSWGQCCNVADKSLPLLPVSD</sequence>
<gene>
    <name evidence="1" type="ORF">V5799_015063</name>
</gene>
<keyword evidence="2" id="KW-1185">Reference proteome</keyword>
<comment type="caution">
    <text evidence="1">The sequence shown here is derived from an EMBL/GenBank/DDBJ whole genome shotgun (WGS) entry which is preliminary data.</text>
</comment>
<proteinExistence type="predicted"/>
<dbReference type="AlphaFoldDB" id="A0AAQ4E183"/>
<accession>A0AAQ4E183</accession>
<dbReference type="Proteomes" id="UP001321473">
    <property type="component" value="Unassembled WGS sequence"/>
</dbReference>